<dbReference type="CDD" id="cd00383">
    <property type="entry name" value="trans_reg_C"/>
    <property type="match status" value="1"/>
</dbReference>
<evidence type="ECO:0000256" key="7">
    <source>
        <dbReference type="PROSITE-ProRule" id="PRU01091"/>
    </source>
</evidence>
<proteinExistence type="predicted"/>
<keyword evidence="3" id="KW-0805">Transcription regulation</keyword>
<evidence type="ECO:0000256" key="4">
    <source>
        <dbReference type="ARBA" id="ARBA00023125"/>
    </source>
</evidence>
<dbReference type="SMART" id="SM00862">
    <property type="entry name" value="Trans_reg_C"/>
    <property type="match status" value="1"/>
</dbReference>
<dbReference type="RefSeq" id="WP_267978958.1">
    <property type="nucleotide sequence ID" value="NZ_JAPQKF010000001.1"/>
</dbReference>
<dbReference type="PROSITE" id="PS51755">
    <property type="entry name" value="OMPR_PHOB"/>
    <property type="match status" value="1"/>
</dbReference>
<keyword evidence="5" id="KW-0804">Transcription</keyword>
<evidence type="ECO:0000256" key="1">
    <source>
        <dbReference type="ARBA" id="ARBA00022553"/>
    </source>
</evidence>
<dbReference type="Pfam" id="PF00486">
    <property type="entry name" value="Trans_reg_C"/>
    <property type="match status" value="1"/>
</dbReference>
<dbReference type="Gene3D" id="6.10.250.690">
    <property type="match status" value="1"/>
</dbReference>
<evidence type="ECO:0000259" key="8">
    <source>
        <dbReference type="PROSITE" id="PS50110"/>
    </source>
</evidence>
<evidence type="ECO:0000256" key="3">
    <source>
        <dbReference type="ARBA" id="ARBA00023015"/>
    </source>
</evidence>
<dbReference type="PANTHER" id="PTHR48111:SF22">
    <property type="entry name" value="REGULATOR OF RPOS"/>
    <property type="match status" value="1"/>
</dbReference>
<reference evidence="10" key="1">
    <citation type="submission" date="2023-06" db="EMBL/GenBank/DDBJ databases">
        <title>Two novel species of Acinetobacter isolated from motorbike repairing workshop in Vietnam.</title>
        <authorList>
            <person name="Le N.T.T."/>
        </authorList>
    </citation>
    <scope>NUCLEOTIDE SEQUENCE</scope>
    <source>
        <strain evidence="10">VNH17</strain>
    </source>
</reference>
<dbReference type="SUPFAM" id="SSF46894">
    <property type="entry name" value="C-terminal effector domain of the bipartite response regulators"/>
    <property type="match status" value="1"/>
</dbReference>
<keyword evidence="4 7" id="KW-0238">DNA-binding</keyword>
<evidence type="ECO:0000256" key="6">
    <source>
        <dbReference type="PROSITE-ProRule" id="PRU00169"/>
    </source>
</evidence>
<dbReference type="InterPro" id="IPR039420">
    <property type="entry name" value="WalR-like"/>
</dbReference>
<dbReference type="InterPro" id="IPR001867">
    <property type="entry name" value="OmpR/PhoB-type_DNA-bd"/>
</dbReference>
<evidence type="ECO:0000256" key="5">
    <source>
        <dbReference type="ARBA" id="ARBA00023163"/>
    </source>
</evidence>
<dbReference type="Gene3D" id="3.40.50.2300">
    <property type="match status" value="1"/>
</dbReference>
<comment type="caution">
    <text evidence="10">The sequence shown here is derived from an EMBL/GenBank/DDBJ whole genome shotgun (WGS) entry which is preliminary data.</text>
</comment>
<feature type="DNA-binding region" description="OmpR/PhoB-type" evidence="7">
    <location>
        <begin position="123"/>
        <end position="219"/>
    </location>
</feature>
<dbReference type="SMART" id="SM00448">
    <property type="entry name" value="REC"/>
    <property type="match status" value="1"/>
</dbReference>
<dbReference type="InterPro" id="IPR036388">
    <property type="entry name" value="WH-like_DNA-bd_sf"/>
</dbReference>
<dbReference type="Proteomes" id="UP001168524">
    <property type="component" value="Unassembled WGS sequence"/>
</dbReference>
<feature type="domain" description="OmpR/PhoB-type" evidence="9">
    <location>
        <begin position="123"/>
        <end position="219"/>
    </location>
</feature>
<dbReference type="Gene3D" id="1.10.10.10">
    <property type="entry name" value="Winged helix-like DNA-binding domain superfamily/Winged helix DNA-binding domain"/>
    <property type="match status" value="1"/>
</dbReference>
<keyword evidence="11" id="KW-1185">Reference proteome</keyword>
<name>A0ABT7WJ07_9GAMM</name>
<protein>
    <submittedName>
        <fullName evidence="10">Response regulator transcription factor</fullName>
    </submittedName>
</protein>
<dbReference type="CDD" id="cd17574">
    <property type="entry name" value="REC_OmpR"/>
    <property type="match status" value="1"/>
</dbReference>
<feature type="domain" description="Response regulatory" evidence="8">
    <location>
        <begin position="2"/>
        <end position="116"/>
    </location>
</feature>
<dbReference type="SUPFAM" id="SSF52172">
    <property type="entry name" value="CheY-like"/>
    <property type="match status" value="1"/>
</dbReference>
<dbReference type="EMBL" id="JAUDZE010000001">
    <property type="protein sequence ID" value="MDN0012659.1"/>
    <property type="molecule type" value="Genomic_DNA"/>
</dbReference>
<evidence type="ECO:0000313" key="11">
    <source>
        <dbReference type="Proteomes" id="UP001168524"/>
    </source>
</evidence>
<dbReference type="InterPro" id="IPR011006">
    <property type="entry name" value="CheY-like_superfamily"/>
</dbReference>
<feature type="modified residue" description="4-aspartylphosphate" evidence="6">
    <location>
        <position position="51"/>
    </location>
</feature>
<accession>A0ABT7WJ07</accession>
<evidence type="ECO:0000256" key="2">
    <source>
        <dbReference type="ARBA" id="ARBA00023012"/>
    </source>
</evidence>
<dbReference type="InterPro" id="IPR016032">
    <property type="entry name" value="Sig_transdc_resp-reg_C-effctor"/>
</dbReference>
<evidence type="ECO:0000313" key="10">
    <source>
        <dbReference type="EMBL" id="MDN0012659.1"/>
    </source>
</evidence>
<organism evidence="10 11">
    <name type="scientific">Acinetobacter thutiue</name>
    <dbReference type="NCBI Taxonomy" id="2998078"/>
    <lineage>
        <taxon>Bacteria</taxon>
        <taxon>Pseudomonadati</taxon>
        <taxon>Pseudomonadota</taxon>
        <taxon>Gammaproteobacteria</taxon>
        <taxon>Moraxellales</taxon>
        <taxon>Moraxellaceae</taxon>
        <taxon>Acinetobacter</taxon>
    </lineage>
</organism>
<dbReference type="InterPro" id="IPR001789">
    <property type="entry name" value="Sig_transdc_resp-reg_receiver"/>
</dbReference>
<sequence length="219" mass="25678">MRILIVEDHIDLLSNIFAYLEPKDYVLDAAYDAETAYQLCHIHQYDVLVIDWMLPKMQGIELLEKLRQDRIETPIIMLTAKTELEDKLSCFNLGADDYLTKPFSIEELEARILALHKLYSRQKKILQVADLSYNLYTDEVSRNNTAIHLHASDKKLLAVLMQESPKVVSRDKLEYVLWGDDRPEKDLLRTHIYELRKRIDAEYKTKLLRTIPKVGYQIA</sequence>
<keyword evidence="2" id="KW-0902">Two-component regulatory system</keyword>
<evidence type="ECO:0000259" key="9">
    <source>
        <dbReference type="PROSITE" id="PS51755"/>
    </source>
</evidence>
<dbReference type="Pfam" id="PF00072">
    <property type="entry name" value="Response_reg"/>
    <property type="match status" value="1"/>
</dbReference>
<gene>
    <name evidence="10" type="ORF">QTA56_00195</name>
</gene>
<keyword evidence="1 6" id="KW-0597">Phosphoprotein</keyword>
<dbReference type="PROSITE" id="PS50110">
    <property type="entry name" value="RESPONSE_REGULATORY"/>
    <property type="match status" value="1"/>
</dbReference>
<dbReference type="PANTHER" id="PTHR48111">
    <property type="entry name" value="REGULATOR OF RPOS"/>
    <property type="match status" value="1"/>
</dbReference>